<dbReference type="InterPro" id="IPR019800">
    <property type="entry name" value="Glyco_hydro_3_AS"/>
</dbReference>
<evidence type="ECO:0000313" key="7">
    <source>
        <dbReference type="EMBL" id="MFB9761269.1"/>
    </source>
</evidence>
<evidence type="ECO:0000259" key="6">
    <source>
        <dbReference type="SMART" id="SM01217"/>
    </source>
</evidence>
<reference evidence="7 8" key="1">
    <citation type="submission" date="2024-09" db="EMBL/GenBank/DDBJ databases">
        <authorList>
            <person name="Sun Q."/>
            <person name="Mori K."/>
        </authorList>
    </citation>
    <scope>NUCLEOTIDE SEQUENCE [LARGE SCALE GENOMIC DNA]</scope>
    <source>
        <strain evidence="7 8">JCM 11201</strain>
    </source>
</reference>
<feature type="chain" id="PRO_5045651540" evidence="5">
    <location>
        <begin position="28"/>
        <end position="756"/>
    </location>
</feature>
<dbReference type="Gene3D" id="3.20.20.300">
    <property type="entry name" value="Glycoside hydrolase, family 3, N-terminal domain"/>
    <property type="match status" value="1"/>
</dbReference>
<proteinExistence type="inferred from homology"/>
<evidence type="ECO:0000256" key="4">
    <source>
        <dbReference type="RuleBase" id="RU361161"/>
    </source>
</evidence>
<dbReference type="RefSeq" id="WP_379951462.1">
    <property type="nucleotide sequence ID" value="NZ_JBHMAF010000189.1"/>
</dbReference>
<evidence type="ECO:0000256" key="3">
    <source>
        <dbReference type="ARBA" id="ARBA00023277"/>
    </source>
</evidence>
<dbReference type="GO" id="GO:0016787">
    <property type="term" value="F:hydrolase activity"/>
    <property type="evidence" value="ECO:0007669"/>
    <property type="project" value="UniProtKB-KW"/>
</dbReference>
<dbReference type="InterPro" id="IPR017853">
    <property type="entry name" value="GH"/>
</dbReference>
<dbReference type="PANTHER" id="PTHR42715">
    <property type="entry name" value="BETA-GLUCOSIDASE"/>
    <property type="match status" value="1"/>
</dbReference>
<dbReference type="Pfam" id="PF00933">
    <property type="entry name" value="Glyco_hydro_3"/>
    <property type="match status" value="1"/>
</dbReference>
<feature type="domain" description="Fibronectin type III-like" evidence="6">
    <location>
        <begin position="667"/>
        <end position="737"/>
    </location>
</feature>
<dbReference type="EMBL" id="JBHMAF010000189">
    <property type="protein sequence ID" value="MFB9761269.1"/>
    <property type="molecule type" value="Genomic_DNA"/>
</dbReference>
<dbReference type="Pfam" id="PF14310">
    <property type="entry name" value="Fn3-like"/>
    <property type="match status" value="1"/>
</dbReference>
<keyword evidence="5" id="KW-0732">Signal</keyword>
<dbReference type="Pfam" id="PF01915">
    <property type="entry name" value="Glyco_hydro_3_C"/>
    <property type="match status" value="1"/>
</dbReference>
<dbReference type="InterPro" id="IPR026891">
    <property type="entry name" value="Fn3-like"/>
</dbReference>
<dbReference type="InterPro" id="IPR013783">
    <property type="entry name" value="Ig-like_fold"/>
</dbReference>
<dbReference type="InterPro" id="IPR002772">
    <property type="entry name" value="Glyco_hydro_3_C"/>
</dbReference>
<evidence type="ECO:0000256" key="2">
    <source>
        <dbReference type="ARBA" id="ARBA00022801"/>
    </source>
</evidence>
<accession>A0ABV5WKV6</accession>
<dbReference type="PRINTS" id="PR00133">
    <property type="entry name" value="GLHYDRLASE3"/>
</dbReference>
<comment type="similarity">
    <text evidence="1 4">Belongs to the glycosyl hydrolase 3 family.</text>
</comment>
<name>A0ABV5WKV6_9BACI</name>
<comment type="caution">
    <text evidence="7">The sequence shown here is derived from an EMBL/GenBank/DDBJ whole genome shotgun (WGS) entry which is preliminary data.</text>
</comment>
<gene>
    <name evidence="7" type="ORF">ACFFMS_23760</name>
</gene>
<protein>
    <submittedName>
        <fullName evidence="7">Glycoside hydrolase family 3 C-terminal domain-containing protein</fullName>
    </submittedName>
</protein>
<keyword evidence="8" id="KW-1185">Reference proteome</keyword>
<dbReference type="InterPro" id="IPR036962">
    <property type="entry name" value="Glyco_hydro_3_N_sf"/>
</dbReference>
<keyword evidence="4" id="KW-0326">Glycosidase</keyword>
<dbReference type="SUPFAM" id="SSF51445">
    <property type="entry name" value="(Trans)glycosidases"/>
    <property type="match status" value="1"/>
</dbReference>
<dbReference type="Proteomes" id="UP001589609">
    <property type="component" value="Unassembled WGS sequence"/>
</dbReference>
<dbReference type="Gene3D" id="3.40.50.1700">
    <property type="entry name" value="Glycoside hydrolase family 3 C-terminal domain"/>
    <property type="match status" value="1"/>
</dbReference>
<feature type="signal peptide" evidence="5">
    <location>
        <begin position="1"/>
        <end position="27"/>
    </location>
</feature>
<sequence>MNNRLNKMISLSMIAILLLIINTNVTAANGTDQPPKLVNEASIEKVLKAMTLDEKAHLVIGIGYPGPNGIAGATYAIPRLGIPSITLSDGPAGVRISGLFAGAAPRYATAFPIPSSLSATWDTEQAAKVAKAMGKESREYGIDILLAPAVNIQRDPLGGRNFEYYSEDPFLAGTIATAFITGVQSVGVGTSIKHFAVNNQETNRTTMNAVLSERALREIYLPAFGMAVNQAKPWTVMSAYNAVNGTFATQNKYLLTNILRNEWDFDGFVMSDWWAVKEPFAALAAGNDLIMPGAYNGPLPMLPLIKDVYTQASAPSPNAIKAAVQNGTLSERALDECVRNLLRIIVKTPTFKGEYKNVDYNHKTSLTKQAAEEGARIDREAAAEGMVLLKNENHTLPFKGIHTIAVAGQNAVVDLAHNKLGIIIGGGGSSQVNVEPKDVVSLIQGLQNANYTVVSSMDGNKLVEGLRAGDAVYLAQHTDIGLVSIGRASTEGADRSDMDMRPEEVQLIKDLSNAYHAEGKKLVVVLNIGAPIEVAGWRDYADAILLAWQPGQEGGNAIADVLSGKVNPSGKLPETFPVQYSDVPSYGNFPGDIAANTVLYAEGIYVGYRYYDTKNIQPAYSFGHGLSYTNFMYKNLTLNSAQMDLNQNQPIVVSVDVSNTGNVFGKEVVQLYIRDKQSTIERPYKELKGFKKVALQPGQTKTVTFTVDKRAISAYDDTLKSWASKAGLFQVLVGSSSRDIRQQGEFRTIRNDTRAK</sequence>
<dbReference type="SUPFAM" id="SSF52279">
    <property type="entry name" value="Beta-D-glucan exohydrolase, C-terminal domain"/>
    <property type="match status" value="1"/>
</dbReference>
<dbReference type="Gene3D" id="2.60.40.10">
    <property type="entry name" value="Immunoglobulins"/>
    <property type="match status" value="1"/>
</dbReference>
<evidence type="ECO:0000256" key="5">
    <source>
        <dbReference type="SAM" id="SignalP"/>
    </source>
</evidence>
<keyword evidence="3" id="KW-0119">Carbohydrate metabolism</keyword>
<dbReference type="InterPro" id="IPR036881">
    <property type="entry name" value="Glyco_hydro_3_C_sf"/>
</dbReference>
<evidence type="ECO:0000313" key="8">
    <source>
        <dbReference type="Proteomes" id="UP001589609"/>
    </source>
</evidence>
<organism evidence="7 8">
    <name type="scientific">Ectobacillus funiculus</name>
    <dbReference type="NCBI Taxonomy" id="137993"/>
    <lineage>
        <taxon>Bacteria</taxon>
        <taxon>Bacillati</taxon>
        <taxon>Bacillota</taxon>
        <taxon>Bacilli</taxon>
        <taxon>Bacillales</taxon>
        <taxon>Bacillaceae</taxon>
        <taxon>Ectobacillus</taxon>
    </lineage>
</organism>
<dbReference type="PROSITE" id="PS00775">
    <property type="entry name" value="GLYCOSYL_HYDROL_F3"/>
    <property type="match status" value="1"/>
</dbReference>
<evidence type="ECO:0000256" key="1">
    <source>
        <dbReference type="ARBA" id="ARBA00005336"/>
    </source>
</evidence>
<dbReference type="PANTHER" id="PTHR42715:SF10">
    <property type="entry name" value="BETA-GLUCOSIDASE"/>
    <property type="match status" value="1"/>
</dbReference>
<dbReference type="SMART" id="SM01217">
    <property type="entry name" value="Fn3_like"/>
    <property type="match status" value="1"/>
</dbReference>
<keyword evidence="2 4" id="KW-0378">Hydrolase</keyword>
<dbReference type="InterPro" id="IPR050288">
    <property type="entry name" value="Cellulose_deg_GH3"/>
</dbReference>
<dbReference type="InterPro" id="IPR001764">
    <property type="entry name" value="Glyco_hydro_3_N"/>
</dbReference>